<reference evidence="2 3" key="1">
    <citation type="submission" date="2019-08" db="EMBL/GenBank/DDBJ databases">
        <title>The genome of the soybean aphid Biotype 1, its phylome, world population structure and adaptation to the North American continent.</title>
        <authorList>
            <person name="Giordano R."/>
            <person name="Donthu R.K."/>
            <person name="Hernandez A.G."/>
            <person name="Wright C.L."/>
            <person name="Zimin A.V."/>
        </authorList>
    </citation>
    <scope>NUCLEOTIDE SEQUENCE [LARGE SCALE GENOMIC DNA]</scope>
    <source>
        <tissue evidence="2">Whole aphids</tissue>
    </source>
</reference>
<evidence type="ECO:0000313" key="3">
    <source>
        <dbReference type="Proteomes" id="UP000475862"/>
    </source>
</evidence>
<accession>A0A6G0TI66</accession>
<comment type="caution">
    <text evidence="2">The sequence shown here is derived from an EMBL/GenBank/DDBJ whole genome shotgun (WGS) entry which is preliminary data.</text>
</comment>
<evidence type="ECO:0000256" key="1">
    <source>
        <dbReference type="SAM" id="MobiDB-lite"/>
    </source>
</evidence>
<dbReference type="OrthoDB" id="6598125at2759"/>
<organism evidence="2 3">
    <name type="scientific">Aphis glycines</name>
    <name type="common">Soybean aphid</name>
    <dbReference type="NCBI Taxonomy" id="307491"/>
    <lineage>
        <taxon>Eukaryota</taxon>
        <taxon>Metazoa</taxon>
        <taxon>Ecdysozoa</taxon>
        <taxon>Arthropoda</taxon>
        <taxon>Hexapoda</taxon>
        <taxon>Insecta</taxon>
        <taxon>Pterygota</taxon>
        <taxon>Neoptera</taxon>
        <taxon>Paraneoptera</taxon>
        <taxon>Hemiptera</taxon>
        <taxon>Sternorrhyncha</taxon>
        <taxon>Aphidomorpha</taxon>
        <taxon>Aphidoidea</taxon>
        <taxon>Aphididae</taxon>
        <taxon>Aphidini</taxon>
        <taxon>Aphis</taxon>
        <taxon>Aphis</taxon>
    </lineage>
</organism>
<dbReference type="AlphaFoldDB" id="A0A6G0TI66"/>
<keyword evidence="3" id="KW-1185">Reference proteome</keyword>
<protein>
    <submittedName>
        <fullName evidence="2">Uncharacterized protein</fullName>
    </submittedName>
</protein>
<dbReference type="Proteomes" id="UP000475862">
    <property type="component" value="Unassembled WGS sequence"/>
</dbReference>
<dbReference type="EMBL" id="VYZN01000035">
    <property type="protein sequence ID" value="KAE9533351.1"/>
    <property type="molecule type" value="Genomic_DNA"/>
</dbReference>
<proteinExistence type="predicted"/>
<name>A0A6G0TI66_APHGL</name>
<gene>
    <name evidence="2" type="ORF">AGLY_009254</name>
</gene>
<evidence type="ECO:0000313" key="2">
    <source>
        <dbReference type="EMBL" id="KAE9533351.1"/>
    </source>
</evidence>
<sequence length="359" mass="42385">MPKTKKKAINDKKQCTSKKTVSKRRHKSVFKFDIKKILEKRWDEGIKLLIQNAESNKEMMVKNDLSQLYQENVNQTINFEDDNTLPLELINLDHVVSDHSNYNIPFNDNSNADSTELCTQRFKIMSLEENEVVAKIHFNHLMKANWSPEFDDVRKILYKWRPDLDTPTSGPSLKYQKVKRHNFELVINFIWCNILKNDKKFSVAQLLEIANFIVTIYFDPLFGQMINVIKILFSACIETALEEDNDNTIIAVAQDIYLKYNIDDLLNMTVDLFLPLKGQIMKKMFVQDLVDKNYFNKNEKKIVYSVIRLLEHVVIIFDLYKEEEKLNDMYNFLYAAIESTGLSDQRFVNILDQWRLRNI</sequence>
<feature type="region of interest" description="Disordered" evidence="1">
    <location>
        <begin position="1"/>
        <end position="20"/>
    </location>
</feature>